<evidence type="ECO:0000313" key="2">
    <source>
        <dbReference type="Proteomes" id="UP001153365"/>
    </source>
</evidence>
<dbReference type="Proteomes" id="UP001153365">
    <property type="component" value="Unassembled WGS sequence"/>
</dbReference>
<comment type="caution">
    <text evidence="1">The sequence shown here is derived from an EMBL/GenBank/DDBJ whole genome shotgun (WGS) entry which is preliminary data.</text>
</comment>
<dbReference type="AlphaFoldDB" id="A0AAV0BDZ3"/>
<dbReference type="EMBL" id="CALTRL010005688">
    <property type="protein sequence ID" value="CAH7684785.1"/>
    <property type="molecule type" value="Genomic_DNA"/>
</dbReference>
<accession>A0AAV0BDZ3</accession>
<protein>
    <submittedName>
        <fullName evidence="1">Uncharacterized protein</fullName>
    </submittedName>
</protein>
<proteinExistence type="predicted"/>
<name>A0AAV0BDZ3_PHAPC</name>
<organism evidence="1 2">
    <name type="scientific">Phakopsora pachyrhizi</name>
    <name type="common">Asian soybean rust disease fungus</name>
    <dbReference type="NCBI Taxonomy" id="170000"/>
    <lineage>
        <taxon>Eukaryota</taxon>
        <taxon>Fungi</taxon>
        <taxon>Dikarya</taxon>
        <taxon>Basidiomycota</taxon>
        <taxon>Pucciniomycotina</taxon>
        <taxon>Pucciniomycetes</taxon>
        <taxon>Pucciniales</taxon>
        <taxon>Phakopsoraceae</taxon>
        <taxon>Phakopsora</taxon>
    </lineage>
</organism>
<keyword evidence="2" id="KW-1185">Reference proteome</keyword>
<sequence>MLFDLKGSNYLEKGWYALKQDFYCRTAIYRGHDKTSQKRTETNQDFEGINHNDLAIKKHKCGLGGKRGAEGDYERILDELRRCFSFSFWAIANTRLKIPAIDSTFFSTMFISPHMYIFLASDLKVKLALLASFPTLVLKPHSPLHPSRSETQTQQERFPLVWNLRLAEVFRTVERAQTDLGHSKPNNDTTDHTISANERRPIMLRFGLQIDYVS</sequence>
<gene>
    <name evidence="1" type="ORF">PPACK8108_LOCUS19211</name>
</gene>
<reference evidence="1" key="1">
    <citation type="submission" date="2022-06" db="EMBL/GenBank/DDBJ databases">
        <authorList>
            <consortium name="SYNGENTA / RWTH Aachen University"/>
        </authorList>
    </citation>
    <scope>NUCLEOTIDE SEQUENCE</scope>
</reference>
<evidence type="ECO:0000313" key="1">
    <source>
        <dbReference type="EMBL" id="CAH7684785.1"/>
    </source>
</evidence>